<proteinExistence type="predicted"/>
<dbReference type="STRING" id="1526658.BHK69_18705"/>
<keyword evidence="2" id="KW-1185">Reference proteome</keyword>
<organism evidence="1 2">
    <name type="scientific">Bosea vaviloviae</name>
    <dbReference type="NCBI Taxonomy" id="1526658"/>
    <lineage>
        <taxon>Bacteria</taxon>
        <taxon>Pseudomonadati</taxon>
        <taxon>Pseudomonadota</taxon>
        <taxon>Alphaproteobacteria</taxon>
        <taxon>Hyphomicrobiales</taxon>
        <taxon>Boseaceae</taxon>
        <taxon>Bosea</taxon>
    </lineage>
</organism>
<protein>
    <submittedName>
        <fullName evidence="1">Uncharacterized protein</fullName>
    </submittedName>
</protein>
<gene>
    <name evidence="1" type="ORF">BHK69_18705</name>
</gene>
<name>A0A1D7U4A6_9HYPH</name>
<dbReference type="KEGG" id="bvv:BHK69_18705"/>
<reference evidence="1 2" key="1">
    <citation type="journal article" date="2015" name="Antonie Van Leeuwenhoek">
        <title>Bosea vaviloviae sp. nov., a new species of slow-growing rhizobia isolated from nodules of the relict species Vavilovia formosa (Stev.) Fed.</title>
        <authorList>
            <person name="Safronova V.I."/>
            <person name="Kuznetsova I.G."/>
            <person name="Sazanova A.L."/>
            <person name="Kimeklis A.K."/>
            <person name="Belimov A.A."/>
            <person name="Andronov E.E."/>
            <person name="Pinaev A.G."/>
            <person name="Chizhevskaya E.P."/>
            <person name="Pukhaev A.R."/>
            <person name="Popov K.P."/>
            <person name="Willems A."/>
            <person name="Tikhonovich I.A."/>
        </authorList>
    </citation>
    <scope>NUCLEOTIDE SEQUENCE [LARGE SCALE GENOMIC DNA]</scope>
    <source>
        <strain evidence="1 2">Vaf18</strain>
    </source>
</reference>
<accession>A0A1D7U4A6</accession>
<sequence length="61" mass="6967">MQWNGGPLNPLEIPHRDIPITLRCPSKVRSCFSHLLPKADMPMMGFRNIRWALVLAARLSL</sequence>
<dbReference type="EMBL" id="CP017147">
    <property type="protein sequence ID" value="AOO82199.1"/>
    <property type="molecule type" value="Genomic_DNA"/>
</dbReference>
<evidence type="ECO:0000313" key="1">
    <source>
        <dbReference type="EMBL" id="AOO82199.1"/>
    </source>
</evidence>
<dbReference type="Proteomes" id="UP000094969">
    <property type="component" value="Chromosome"/>
</dbReference>
<dbReference type="AlphaFoldDB" id="A0A1D7U4A6"/>
<evidence type="ECO:0000313" key="2">
    <source>
        <dbReference type="Proteomes" id="UP000094969"/>
    </source>
</evidence>